<dbReference type="InterPro" id="IPR049450">
    <property type="entry name" value="ACOT8-like_C"/>
</dbReference>
<organism evidence="6 7">
    <name type="scientific">Staphylotrichum tortipilum</name>
    <dbReference type="NCBI Taxonomy" id="2831512"/>
    <lineage>
        <taxon>Eukaryota</taxon>
        <taxon>Fungi</taxon>
        <taxon>Dikarya</taxon>
        <taxon>Ascomycota</taxon>
        <taxon>Pezizomycotina</taxon>
        <taxon>Sordariomycetes</taxon>
        <taxon>Sordariomycetidae</taxon>
        <taxon>Sordariales</taxon>
        <taxon>Chaetomiaceae</taxon>
        <taxon>Staphylotrichum</taxon>
    </lineage>
</organism>
<dbReference type="InterPro" id="IPR042171">
    <property type="entry name" value="Acyl-CoA_hotdog"/>
</dbReference>
<protein>
    <submittedName>
        <fullName evidence="6">Thioesterase-like superfamily-domain-containing protein</fullName>
    </submittedName>
</protein>
<dbReference type="GO" id="GO:0006637">
    <property type="term" value="P:acyl-CoA metabolic process"/>
    <property type="evidence" value="ECO:0007669"/>
    <property type="project" value="InterPro"/>
</dbReference>
<dbReference type="GO" id="GO:0009062">
    <property type="term" value="P:fatty acid catabolic process"/>
    <property type="evidence" value="ECO:0007669"/>
    <property type="project" value="TreeGrafter"/>
</dbReference>
<evidence type="ECO:0000256" key="3">
    <source>
        <dbReference type="SAM" id="MobiDB-lite"/>
    </source>
</evidence>
<keyword evidence="7" id="KW-1185">Reference proteome</keyword>
<dbReference type="InterPro" id="IPR049449">
    <property type="entry name" value="TesB_ACOT8-like_N"/>
</dbReference>
<reference evidence="6" key="1">
    <citation type="journal article" date="2023" name="Mol. Phylogenet. Evol.">
        <title>Genome-scale phylogeny and comparative genomics of the fungal order Sordariales.</title>
        <authorList>
            <person name="Hensen N."/>
            <person name="Bonometti L."/>
            <person name="Westerberg I."/>
            <person name="Brannstrom I.O."/>
            <person name="Guillou S."/>
            <person name="Cros-Aarteil S."/>
            <person name="Calhoun S."/>
            <person name="Haridas S."/>
            <person name="Kuo A."/>
            <person name="Mondo S."/>
            <person name="Pangilinan J."/>
            <person name="Riley R."/>
            <person name="LaButti K."/>
            <person name="Andreopoulos B."/>
            <person name="Lipzen A."/>
            <person name="Chen C."/>
            <person name="Yan M."/>
            <person name="Daum C."/>
            <person name="Ng V."/>
            <person name="Clum A."/>
            <person name="Steindorff A."/>
            <person name="Ohm R.A."/>
            <person name="Martin F."/>
            <person name="Silar P."/>
            <person name="Natvig D.O."/>
            <person name="Lalanne C."/>
            <person name="Gautier V."/>
            <person name="Ament-Velasquez S.L."/>
            <person name="Kruys A."/>
            <person name="Hutchinson M.I."/>
            <person name="Powell A.J."/>
            <person name="Barry K."/>
            <person name="Miller A.N."/>
            <person name="Grigoriev I.V."/>
            <person name="Debuchy R."/>
            <person name="Gladieux P."/>
            <person name="Hiltunen Thoren M."/>
            <person name="Johannesson H."/>
        </authorList>
    </citation>
    <scope>NUCLEOTIDE SEQUENCE</scope>
    <source>
        <strain evidence="6">CBS 103.79</strain>
    </source>
</reference>
<dbReference type="GO" id="GO:0047617">
    <property type="term" value="F:fatty acyl-CoA hydrolase activity"/>
    <property type="evidence" value="ECO:0007669"/>
    <property type="project" value="InterPro"/>
</dbReference>
<dbReference type="CDD" id="cd03444">
    <property type="entry name" value="Thioesterase_II_repeat1"/>
    <property type="match status" value="1"/>
</dbReference>
<dbReference type="Pfam" id="PF13622">
    <property type="entry name" value="4HBT_3"/>
    <property type="match status" value="1"/>
</dbReference>
<feature type="domain" description="Acyl-CoA thioesterase-like N-terminal HotDog" evidence="4">
    <location>
        <begin position="45"/>
        <end position="129"/>
    </location>
</feature>
<dbReference type="InterPro" id="IPR029069">
    <property type="entry name" value="HotDog_dom_sf"/>
</dbReference>
<dbReference type="PANTHER" id="PTHR11066">
    <property type="entry name" value="ACYL-COA THIOESTERASE"/>
    <property type="match status" value="1"/>
</dbReference>
<dbReference type="SUPFAM" id="SSF54637">
    <property type="entry name" value="Thioesterase/thiol ester dehydrase-isomerase"/>
    <property type="match status" value="2"/>
</dbReference>
<keyword evidence="2" id="KW-0378">Hydrolase</keyword>
<dbReference type="PANTHER" id="PTHR11066:SF34">
    <property type="entry name" value="ACYL-COENZYME A THIOESTERASE 8"/>
    <property type="match status" value="1"/>
</dbReference>
<dbReference type="EMBL" id="MU855353">
    <property type="protein sequence ID" value="KAK3905581.1"/>
    <property type="molecule type" value="Genomic_DNA"/>
</dbReference>
<dbReference type="Proteomes" id="UP001303889">
    <property type="component" value="Unassembled WGS sequence"/>
</dbReference>
<evidence type="ECO:0000313" key="6">
    <source>
        <dbReference type="EMBL" id="KAK3905581.1"/>
    </source>
</evidence>
<dbReference type="Gene3D" id="2.40.160.210">
    <property type="entry name" value="Acyl-CoA thioesterase, double hotdog domain"/>
    <property type="match status" value="1"/>
</dbReference>
<feature type="domain" description="Acyl-CoA thioesterase-like C-terminal" evidence="5">
    <location>
        <begin position="166"/>
        <end position="297"/>
    </location>
</feature>
<evidence type="ECO:0000259" key="5">
    <source>
        <dbReference type="Pfam" id="PF20789"/>
    </source>
</evidence>
<gene>
    <name evidence="6" type="ORF">C8A05DRAFT_12601</name>
</gene>
<proteinExistence type="inferred from homology"/>
<reference evidence="6" key="2">
    <citation type="submission" date="2023-05" db="EMBL/GenBank/DDBJ databases">
        <authorList>
            <consortium name="Lawrence Berkeley National Laboratory"/>
            <person name="Steindorff A."/>
            <person name="Hensen N."/>
            <person name="Bonometti L."/>
            <person name="Westerberg I."/>
            <person name="Brannstrom I.O."/>
            <person name="Guillou S."/>
            <person name="Cros-Aarteil S."/>
            <person name="Calhoun S."/>
            <person name="Haridas S."/>
            <person name="Kuo A."/>
            <person name="Mondo S."/>
            <person name="Pangilinan J."/>
            <person name="Riley R."/>
            <person name="Labutti K."/>
            <person name="Andreopoulos B."/>
            <person name="Lipzen A."/>
            <person name="Chen C."/>
            <person name="Yanf M."/>
            <person name="Daum C."/>
            <person name="Ng V."/>
            <person name="Clum A."/>
            <person name="Ohm R."/>
            <person name="Martin F."/>
            <person name="Silar P."/>
            <person name="Natvig D."/>
            <person name="Lalanne C."/>
            <person name="Gautier V."/>
            <person name="Ament-Velasquez S.L."/>
            <person name="Kruys A."/>
            <person name="Hutchinson M.I."/>
            <person name="Powell A.J."/>
            <person name="Barry K."/>
            <person name="Miller A.N."/>
            <person name="Grigoriev I.V."/>
            <person name="Debuchy R."/>
            <person name="Gladieux P."/>
            <person name="Thoren M.H."/>
            <person name="Johannesson H."/>
        </authorList>
    </citation>
    <scope>NUCLEOTIDE SEQUENCE</scope>
    <source>
        <strain evidence="6">CBS 103.79</strain>
    </source>
</reference>
<dbReference type="GO" id="GO:0005782">
    <property type="term" value="C:peroxisomal matrix"/>
    <property type="evidence" value="ECO:0007669"/>
    <property type="project" value="UniProtKB-SubCell"/>
</dbReference>
<accession>A0AAN6MR63</accession>
<dbReference type="CDD" id="cd03445">
    <property type="entry name" value="Thioesterase_II_repeat2"/>
    <property type="match status" value="1"/>
</dbReference>
<comment type="caution">
    <text evidence="6">The sequence shown here is derived from an EMBL/GenBank/DDBJ whole genome shotgun (WGS) entry which is preliminary data.</text>
</comment>
<sequence>MSFSGTNATLYPPPPTNSSCAPIEHPLMVTRVLTGDPDVFTNVYPLWTPPLGRALFGGILIGAAVSAAQQTVAPEFVISHMHCTFLAAPDTNKPLYYHVSRSSDQRSVASRDVKAAQGGTIFFSAQCSFSLAGRPSPVIHHAKVPELDKQGLEVPPPGPKTTREDVDPFYWRDYPPTQDPSTTPSVNNTLHSWARSRGNMSDSQTSHMAVLGCLTDSWFLSGFPDMSPTAAGPGGKNIRFMISLNHTIWFHDPYVRLDDWLLVRKASSWAAEGRCLLEQQIWDSKGKLVVTCVQEGVLRLAQPKI</sequence>
<evidence type="ECO:0000259" key="4">
    <source>
        <dbReference type="Pfam" id="PF13622"/>
    </source>
</evidence>
<feature type="region of interest" description="Disordered" evidence="3">
    <location>
        <begin position="149"/>
        <end position="169"/>
    </location>
</feature>
<evidence type="ECO:0000256" key="2">
    <source>
        <dbReference type="ARBA" id="ARBA00022801"/>
    </source>
</evidence>
<dbReference type="Pfam" id="PF20789">
    <property type="entry name" value="4HBT_3C"/>
    <property type="match status" value="1"/>
</dbReference>
<comment type="similarity">
    <text evidence="1">Belongs to the C/M/P thioester hydrolase family.</text>
</comment>
<evidence type="ECO:0000256" key="1">
    <source>
        <dbReference type="ARBA" id="ARBA00006538"/>
    </source>
</evidence>
<dbReference type="InterPro" id="IPR003703">
    <property type="entry name" value="Acyl_CoA_thio"/>
</dbReference>
<name>A0AAN6MR63_9PEZI</name>
<evidence type="ECO:0000313" key="7">
    <source>
        <dbReference type="Proteomes" id="UP001303889"/>
    </source>
</evidence>
<dbReference type="AlphaFoldDB" id="A0AAN6MR63"/>